<dbReference type="Proteomes" id="UP000247810">
    <property type="component" value="Unassembled WGS sequence"/>
</dbReference>
<organism evidence="1 2">
    <name type="scientific">Aspergillus ellipticus CBS 707.79</name>
    <dbReference type="NCBI Taxonomy" id="1448320"/>
    <lineage>
        <taxon>Eukaryota</taxon>
        <taxon>Fungi</taxon>
        <taxon>Dikarya</taxon>
        <taxon>Ascomycota</taxon>
        <taxon>Pezizomycotina</taxon>
        <taxon>Eurotiomycetes</taxon>
        <taxon>Eurotiomycetidae</taxon>
        <taxon>Eurotiales</taxon>
        <taxon>Aspergillaceae</taxon>
        <taxon>Aspergillus</taxon>
        <taxon>Aspergillus subgen. Circumdati</taxon>
    </lineage>
</organism>
<keyword evidence="2" id="KW-1185">Reference proteome</keyword>
<gene>
    <name evidence="1" type="ORF">BO71DRAFT_463489</name>
</gene>
<dbReference type="VEuPathDB" id="FungiDB:BO71DRAFT_463489"/>
<evidence type="ECO:0000313" key="1">
    <source>
        <dbReference type="EMBL" id="PYH98010.1"/>
    </source>
</evidence>
<accession>A0A319DKG2</accession>
<evidence type="ECO:0000313" key="2">
    <source>
        <dbReference type="Proteomes" id="UP000247810"/>
    </source>
</evidence>
<dbReference type="EMBL" id="KZ825816">
    <property type="protein sequence ID" value="PYH98010.1"/>
    <property type="molecule type" value="Genomic_DNA"/>
</dbReference>
<reference evidence="1 2" key="1">
    <citation type="submission" date="2018-02" db="EMBL/GenBank/DDBJ databases">
        <title>The genomes of Aspergillus section Nigri reveals drivers in fungal speciation.</title>
        <authorList>
            <consortium name="DOE Joint Genome Institute"/>
            <person name="Vesth T.C."/>
            <person name="Nybo J."/>
            <person name="Theobald S."/>
            <person name="Brandl J."/>
            <person name="Frisvad J.C."/>
            <person name="Nielsen K.F."/>
            <person name="Lyhne E.K."/>
            <person name="Kogle M.E."/>
            <person name="Kuo A."/>
            <person name="Riley R."/>
            <person name="Clum A."/>
            <person name="Nolan M."/>
            <person name="Lipzen A."/>
            <person name="Salamov A."/>
            <person name="Henrissat B."/>
            <person name="Wiebenga A."/>
            <person name="De vries R.P."/>
            <person name="Grigoriev I.V."/>
            <person name="Mortensen U.H."/>
            <person name="Andersen M.R."/>
            <person name="Baker S.E."/>
        </authorList>
    </citation>
    <scope>NUCLEOTIDE SEQUENCE [LARGE SCALE GENOMIC DNA]</scope>
    <source>
        <strain evidence="1 2">CBS 707.79</strain>
    </source>
</reference>
<dbReference type="AlphaFoldDB" id="A0A319DKG2"/>
<dbReference type="OrthoDB" id="4406935at2759"/>
<proteinExistence type="predicted"/>
<protein>
    <submittedName>
        <fullName evidence="1">Uncharacterized protein</fullName>
    </submittedName>
</protein>
<sequence>MAGVQGAASSRELRKCPKTRPTNALIVALPTIPSKTRRYHGMRLEFMNSQNNAAARDCVWGWVLDMAAGSTPGPALTATDMPAFVMGCTLASSMHQIRTELIRMRVNRQARPAAGNFYIHDHPVAFAAAPDRESTVNPYSDVTRDNAHTIHQFVHDVQRVNISQMNSYWTTLCVTRQPDGTWHAWAMAAIPATKKPGEIYLFIYDSVPNPVAPARGAANQDYWKNWLRPEQIQIVQTVSTHVTISRLAVNQCQLLVVNEPEPLRMTMWWMWNIAIYGPNPHERDHNMFCKWQDDPRGRLTDCFWLPFNAERLRHFAADVETKVKRALARLKNK</sequence>
<name>A0A319DKG2_9EURO</name>